<dbReference type="Gene3D" id="3.40.50.300">
    <property type="entry name" value="P-loop containing nucleotide triphosphate hydrolases"/>
    <property type="match status" value="1"/>
</dbReference>
<evidence type="ECO:0000313" key="1">
    <source>
        <dbReference type="EMBL" id="UYM05205.1"/>
    </source>
</evidence>
<evidence type="ECO:0000313" key="2">
    <source>
        <dbReference type="Proteomes" id="UP001164390"/>
    </source>
</evidence>
<accession>A0AA46YK16</accession>
<dbReference type="InterPro" id="IPR027417">
    <property type="entry name" value="P-loop_NTPase"/>
</dbReference>
<organism evidence="1 2">
    <name type="scientific">Solicola gregarius</name>
    <dbReference type="NCBI Taxonomy" id="2908642"/>
    <lineage>
        <taxon>Bacteria</taxon>
        <taxon>Bacillati</taxon>
        <taxon>Actinomycetota</taxon>
        <taxon>Actinomycetes</taxon>
        <taxon>Propionibacteriales</taxon>
        <taxon>Nocardioidaceae</taxon>
        <taxon>Solicola</taxon>
    </lineage>
</organism>
<dbReference type="RefSeq" id="WP_271633995.1">
    <property type="nucleotide sequence ID" value="NZ_CP094970.1"/>
</dbReference>
<sequence length="360" mass="40056">MTHKAFLHVGPPKTGTTYLQSLLHRNRQVLRGRGLLVVRRTKQHYDAASEITQRKAARASKVPTGVWASLVKDALHFEGDAVLSHERYSLATTEQNERIRDDLAGRELHVIFTLRDLTGVVSADWQESVKNGSAGTWPAFCKSVVDDDARLLRKRTRALRSLRSWAKVLPPEQIHVVTVPPSGSPRELLWERFCSVLGVDPEGTSTTQPRGNQSMGQVEVELLRRVNELPESELSVHDRRPELKHFLAEEALNQRSGKTRVSIDRATFDTARRESRAIARQVSKLGFDVVGDLDDLTSAKFKEPPPDANEVADAELLDAAIDAIAALARRSARRGRKIAQLEAAAKDEGLIQKVARKAKS</sequence>
<dbReference type="Proteomes" id="UP001164390">
    <property type="component" value="Chromosome"/>
</dbReference>
<name>A0AA46YK16_9ACTN</name>
<dbReference type="EMBL" id="CP094970">
    <property type="protein sequence ID" value="UYM05205.1"/>
    <property type="molecule type" value="Genomic_DNA"/>
</dbReference>
<gene>
    <name evidence="1" type="ORF">L0C25_22250</name>
</gene>
<protein>
    <recommendedName>
        <fullName evidence="3">Sulfotransferase family protein</fullName>
    </recommendedName>
</protein>
<evidence type="ECO:0008006" key="3">
    <source>
        <dbReference type="Google" id="ProtNLM"/>
    </source>
</evidence>
<dbReference type="KEGG" id="sgrg:L0C25_22250"/>
<dbReference type="SUPFAM" id="SSF52540">
    <property type="entry name" value="P-loop containing nucleoside triphosphate hydrolases"/>
    <property type="match status" value="1"/>
</dbReference>
<keyword evidence="2" id="KW-1185">Reference proteome</keyword>
<dbReference type="AlphaFoldDB" id="A0AA46YK16"/>
<reference evidence="1" key="1">
    <citation type="submission" date="2022-01" db="EMBL/GenBank/DDBJ databases">
        <title>Nocardioidaceae gen. sp. A5X3R13.</title>
        <authorList>
            <person name="Lopez Marin M.A."/>
            <person name="Uhlik O."/>
        </authorList>
    </citation>
    <scope>NUCLEOTIDE SEQUENCE</scope>
    <source>
        <strain evidence="1">A5X3R13</strain>
    </source>
</reference>
<proteinExistence type="predicted"/>